<gene>
    <name evidence="6" type="ORF">ACFQ1Q_13720</name>
</gene>
<sequence length="405" mass="46496">MAKGLFHIHGSNFSGRSEKAKNEAEAQNNNISSSSILIREIPLNSISGIMPTVEHEILLHSSNTSDKTLDEVNEIIEYYDFHNHYCKNPFDLSGGEQTLLVIINALLLEPKKLFIDLTLEQLNSKWVSPLIENFFRKKFEHIEIYIIDNRFEYYDFNLKKIQIQINPEKEYKYKFNKCEFFEEGLTYHSSPSNIKISNLSFSYYGSENVFNDLSLELNAGNIYHLKGSNGAGKSTLGKILTGLLKCKTGNIIVNGSVKKIYKYPSKYVSYNFQNPDEQLFSMTVLDEVLKVHKKENLAASSRRQILIKMFGLDDVSEVNPAELPFVMRKRLSIASSIALDKAWYIFDEPTLGQDDEFTEFFISILEFLNRNNKGVILISHSLKLTSKIKHIALDLDKIKDKNEEN</sequence>
<dbReference type="Proteomes" id="UP001597013">
    <property type="component" value="Unassembled WGS sequence"/>
</dbReference>
<accession>A0ABW3N9E9</accession>
<evidence type="ECO:0000259" key="5">
    <source>
        <dbReference type="PROSITE" id="PS50893"/>
    </source>
</evidence>
<comment type="caution">
    <text evidence="6">The sequence shown here is derived from an EMBL/GenBank/DDBJ whole genome shotgun (WGS) entry which is preliminary data.</text>
</comment>
<dbReference type="InterPro" id="IPR050095">
    <property type="entry name" value="ECF_ABC_transporter_ATP-bd"/>
</dbReference>
<name>A0ABW3N9E9_9FLAO</name>
<dbReference type="PANTHER" id="PTHR43553">
    <property type="entry name" value="HEAVY METAL TRANSPORTER"/>
    <property type="match status" value="1"/>
</dbReference>
<evidence type="ECO:0000313" key="7">
    <source>
        <dbReference type="Proteomes" id="UP001597013"/>
    </source>
</evidence>
<evidence type="ECO:0000256" key="4">
    <source>
        <dbReference type="SAM" id="MobiDB-lite"/>
    </source>
</evidence>
<reference evidence="7" key="1">
    <citation type="journal article" date="2019" name="Int. J. Syst. Evol. Microbiol.">
        <title>The Global Catalogue of Microorganisms (GCM) 10K type strain sequencing project: providing services to taxonomists for standard genome sequencing and annotation.</title>
        <authorList>
            <consortium name="The Broad Institute Genomics Platform"/>
            <consortium name="The Broad Institute Genome Sequencing Center for Infectious Disease"/>
            <person name="Wu L."/>
            <person name="Ma J."/>
        </authorList>
    </citation>
    <scope>NUCLEOTIDE SEQUENCE [LARGE SCALE GENOMIC DNA]</scope>
    <source>
        <strain evidence="7">CCUG 62215</strain>
    </source>
</reference>
<keyword evidence="3 6" id="KW-0067">ATP-binding</keyword>
<dbReference type="RefSeq" id="WP_386132660.1">
    <property type="nucleotide sequence ID" value="NZ_JBHTJL010000016.1"/>
</dbReference>
<dbReference type="SUPFAM" id="SSF52540">
    <property type="entry name" value="P-loop containing nucleoside triphosphate hydrolases"/>
    <property type="match status" value="2"/>
</dbReference>
<dbReference type="GO" id="GO:0005524">
    <property type="term" value="F:ATP binding"/>
    <property type="evidence" value="ECO:0007669"/>
    <property type="project" value="UniProtKB-KW"/>
</dbReference>
<evidence type="ECO:0000313" key="6">
    <source>
        <dbReference type="EMBL" id="MFD1064308.1"/>
    </source>
</evidence>
<dbReference type="PROSITE" id="PS50893">
    <property type="entry name" value="ABC_TRANSPORTER_2"/>
    <property type="match status" value="1"/>
</dbReference>
<dbReference type="SMART" id="SM00382">
    <property type="entry name" value="AAA"/>
    <property type="match status" value="1"/>
</dbReference>
<dbReference type="InterPro" id="IPR015856">
    <property type="entry name" value="ABC_transpr_CbiO/EcfA_su"/>
</dbReference>
<dbReference type="InterPro" id="IPR003593">
    <property type="entry name" value="AAA+_ATPase"/>
</dbReference>
<dbReference type="InterPro" id="IPR003439">
    <property type="entry name" value="ABC_transporter-like_ATP-bd"/>
</dbReference>
<keyword evidence="1" id="KW-0813">Transport</keyword>
<dbReference type="InterPro" id="IPR027417">
    <property type="entry name" value="P-loop_NTPase"/>
</dbReference>
<keyword evidence="2" id="KW-0547">Nucleotide-binding</keyword>
<evidence type="ECO:0000256" key="1">
    <source>
        <dbReference type="ARBA" id="ARBA00022448"/>
    </source>
</evidence>
<feature type="region of interest" description="Disordered" evidence="4">
    <location>
        <begin position="1"/>
        <end position="27"/>
    </location>
</feature>
<evidence type="ECO:0000256" key="2">
    <source>
        <dbReference type="ARBA" id="ARBA00022741"/>
    </source>
</evidence>
<proteinExistence type="predicted"/>
<dbReference type="Gene3D" id="3.40.50.300">
    <property type="entry name" value="P-loop containing nucleotide triphosphate hydrolases"/>
    <property type="match status" value="2"/>
</dbReference>
<protein>
    <submittedName>
        <fullName evidence="6">ATP-binding cassette domain-containing protein</fullName>
    </submittedName>
</protein>
<dbReference type="Pfam" id="PF00005">
    <property type="entry name" value="ABC_tran"/>
    <property type="match status" value="1"/>
</dbReference>
<dbReference type="CDD" id="cd03225">
    <property type="entry name" value="ABC_cobalt_CbiO_domain1"/>
    <property type="match status" value="1"/>
</dbReference>
<organism evidence="6 7">
    <name type="scientific">Winogradskyella litorisediminis</name>
    <dbReference type="NCBI Taxonomy" id="1156618"/>
    <lineage>
        <taxon>Bacteria</taxon>
        <taxon>Pseudomonadati</taxon>
        <taxon>Bacteroidota</taxon>
        <taxon>Flavobacteriia</taxon>
        <taxon>Flavobacteriales</taxon>
        <taxon>Flavobacteriaceae</taxon>
        <taxon>Winogradskyella</taxon>
    </lineage>
</organism>
<keyword evidence="7" id="KW-1185">Reference proteome</keyword>
<evidence type="ECO:0000256" key="3">
    <source>
        <dbReference type="ARBA" id="ARBA00022840"/>
    </source>
</evidence>
<feature type="domain" description="ABC transporter" evidence="5">
    <location>
        <begin position="194"/>
        <end position="405"/>
    </location>
</feature>
<dbReference type="EMBL" id="JBHTJL010000016">
    <property type="protein sequence ID" value="MFD1064308.1"/>
    <property type="molecule type" value="Genomic_DNA"/>
</dbReference>